<keyword evidence="2" id="KW-1185">Reference proteome</keyword>
<name>A0AAJ0CK83_9HYPO</name>
<evidence type="ECO:0000313" key="2">
    <source>
        <dbReference type="Proteomes" id="UP001251528"/>
    </source>
</evidence>
<sequence>MTADGKDWTKPQDSRSQTVKFAGEMICPIDEEQELLAVARETLLSSQSCIQETERFLAQLSTRIKNPKITGLPSFIHNLEKRRKTTEQLIQDLSTAPLSKEAVQLVDHKLNTCAGQVSKSVTHWDVLKRCRSFVAVNRAFQGSDKASRNAEIAKVSNMTSREKELAHRTMKQQSKVEVHVVEGGAEWVDVRTIMPDRLARQMTDGAWGWGEHKFGDVVDEEEWRDILIAKQLKRLIAAARLNRHEYRVPRLRVVLPNIDRNTTDVNVFLDQLTRLDPSVYVVFEDRHSAFLRTHPPNIDRAIRSLVGSEFDSLTSTLNLDHTILINLVSDITHLRLEPQPWQAESTIAQIEEETSHSGLMTKEIYPILQGRRLVCTKEAAKHFHYVLSTVGTSSERERGDLLVPFKEPYKSVPHAVIRVRLQELSIYPLPDMIQMPVTIMDETWTLSSIQRNFQTLHLPAVALDVAQRSGFKKSKLSILLYGWASGNVTLSSNKEIKAHLRTLVEKYRQHNDDYGPTIWRFHVTRNLLSTSSSPRHDTLAD</sequence>
<reference evidence="1" key="1">
    <citation type="submission" date="2023-06" db="EMBL/GenBank/DDBJ databases">
        <title>Conoideocrella luteorostrata (Hypocreales: Clavicipitaceae), a potential biocontrol fungus for elongate hemlock scale in United States Christmas tree production areas.</title>
        <authorList>
            <person name="Barrett H."/>
            <person name="Lovett B."/>
            <person name="Macias A.M."/>
            <person name="Stajich J.E."/>
            <person name="Kasson M.T."/>
        </authorList>
    </citation>
    <scope>NUCLEOTIDE SEQUENCE</scope>
    <source>
        <strain evidence="1">ARSEF 14590</strain>
    </source>
</reference>
<gene>
    <name evidence="1" type="ORF">QQS21_007686</name>
</gene>
<dbReference type="EMBL" id="JASWJB010000162">
    <property type="protein sequence ID" value="KAK2594601.1"/>
    <property type="molecule type" value="Genomic_DNA"/>
</dbReference>
<proteinExistence type="predicted"/>
<comment type="caution">
    <text evidence="1">The sequence shown here is derived from an EMBL/GenBank/DDBJ whole genome shotgun (WGS) entry which is preliminary data.</text>
</comment>
<dbReference type="PANTHER" id="PTHR13379:SF0">
    <property type="entry name" value="UPF0415 PROTEIN C7ORF25"/>
    <property type="match status" value="1"/>
</dbReference>
<protein>
    <recommendedName>
        <fullName evidence="3">DUF1308 domain-containing protein</fullName>
    </recommendedName>
</protein>
<evidence type="ECO:0000313" key="1">
    <source>
        <dbReference type="EMBL" id="KAK2594601.1"/>
    </source>
</evidence>
<dbReference type="AlphaFoldDB" id="A0AAJ0CK83"/>
<accession>A0AAJ0CK83</accession>
<dbReference type="Proteomes" id="UP001251528">
    <property type="component" value="Unassembled WGS sequence"/>
</dbReference>
<dbReference type="PANTHER" id="PTHR13379">
    <property type="entry name" value="UNCHARACTERIZED DUF1308"/>
    <property type="match status" value="1"/>
</dbReference>
<evidence type="ECO:0008006" key="3">
    <source>
        <dbReference type="Google" id="ProtNLM"/>
    </source>
</evidence>
<organism evidence="1 2">
    <name type="scientific">Conoideocrella luteorostrata</name>
    <dbReference type="NCBI Taxonomy" id="1105319"/>
    <lineage>
        <taxon>Eukaryota</taxon>
        <taxon>Fungi</taxon>
        <taxon>Dikarya</taxon>
        <taxon>Ascomycota</taxon>
        <taxon>Pezizomycotina</taxon>
        <taxon>Sordariomycetes</taxon>
        <taxon>Hypocreomycetidae</taxon>
        <taxon>Hypocreales</taxon>
        <taxon>Clavicipitaceae</taxon>
        <taxon>Conoideocrella</taxon>
    </lineage>
</organism>